<dbReference type="OrthoDB" id="4870063at2759"/>
<protein>
    <submittedName>
        <fullName evidence="1">Uncharacterized protein</fullName>
    </submittedName>
</protein>
<dbReference type="VEuPathDB" id="FungiDB:A9K55_004769"/>
<dbReference type="OMA" id="EMEYWTR"/>
<dbReference type="VEuPathDB" id="FungiDB:CCM_01561"/>
<dbReference type="EMBL" id="CP023325">
    <property type="protein sequence ID" value="ATY65233.1"/>
    <property type="molecule type" value="Genomic_DNA"/>
</dbReference>
<dbReference type="AlphaFoldDB" id="A0A2H4SQ53"/>
<gene>
    <name evidence="1" type="ORF">A9K55_004769</name>
</gene>
<name>A0A2H4SQ53_CORMI</name>
<evidence type="ECO:0000313" key="1">
    <source>
        <dbReference type="EMBL" id="ATY65233.1"/>
    </source>
</evidence>
<organism evidence="1 2">
    <name type="scientific">Cordyceps militaris</name>
    <name type="common">Caterpillar fungus</name>
    <name type="synonym">Clavaria militaris</name>
    <dbReference type="NCBI Taxonomy" id="73501"/>
    <lineage>
        <taxon>Eukaryota</taxon>
        <taxon>Fungi</taxon>
        <taxon>Dikarya</taxon>
        <taxon>Ascomycota</taxon>
        <taxon>Pezizomycotina</taxon>
        <taxon>Sordariomycetes</taxon>
        <taxon>Hypocreomycetidae</taxon>
        <taxon>Hypocreales</taxon>
        <taxon>Cordycipitaceae</taxon>
        <taxon>Cordyceps</taxon>
    </lineage>
</organism>
<accession>A0A2H4SQ53</accession>
<sequence length="101" mass="11498">MSAEQSQLAALTAQIVQMHQEMEYWTRQLQHAQTQLQAAQFRSGQYTRHGQNPDPFIVVAVNNHSVACNQIQQNMAVLLNRKAAAEVEHARLSRLVTRRGF</sequence>
<dbReference type="Proteomes" id="UP000323067">
    <property type="component" value="Chromosome v"/>
</dbReference>
<proteinExistence type="predicted"/>
<evidence type="ECO:0000313" key="2">
    <source>
        <dbReference type="Proteomes" id="UP000323067"/>
    </source>
</evidence>
<reference evidence="1 2" key="1">
    <citation type="journal article" date="2017" name="BMC Genomics">
        <title>Chromosome level assembly and secondary metabolite potential of the parasitic fungus Cordyceps militaris.</title>
        <authorList>
            <person name="Kramer G.J."/>
            <person name="Nodwell J.R."/>
        </authorList>
    </citation>
    <scope>NUCLEOTIDE SEQUENCE [LARGE SCALE GENOMIC DNA]</scope>
    <source>
        <strain evidence="1 2">ATCC 34164</strain>
    </source>
</reference>